<evidence type="ECO:0000313" key="3">
    <source>
        <dbReference type="EMBL" id="MPM09094.1"/>
    </source>
</evidence>
<reference evidence="3" key="1">
    <citation type="submission" date="2019-08" db="EMBL/GenBank/DDBJ databases">
        <authorList>
            <person name="Kucharzyk K."/>
            <person name="Murdoch R.W."/>
            <person name="Higgins S."/>
            <person name="Loffler F."/>
        </authorList>
    </citation>
    <scope>NUCLEOTIDE SEQUENCE</scope>
</reference>
<dbReference type="PANTHER" id="PTHR42783:SF3">
    <property type="entry name" value="GLUTAMATE SYNTHASE [NADPH] SMALL CHAIN-RELATED"/>
    <property type="match status" value="1"/>
</dbReference>
<dbReference type="PANTHER" id="PTHR42783">
    <property type="entry name" value="GLUTAMATE SYNTHASE [NADPH] SMALL CHAIN"/>
    <property type="match status" value="1"/>
</dbReference>
<dbReference type="AlphaFoldDB" id="A0A644X4M9"/>
<dbReference type="EMBL" id="VSSQ01001529">
    <property type="protein sequence ID" value="MPM09094.1"/>
    <property type="molecule type" value="Genomic_DNA"/>
</dbReference>
<dbReference type="SUPFAM" id="SSF46548">
    <property type="entry name" value="alpha-helical ferredoxin"/>
    <property type="match status" value="1"/>
</dbReference>
<gene>
    <name evidence="3" type="primary">gltD_18</name>
    <name evidence="3" type="ORF">SDC9_55410</name>
</gene>
<dbReference type="InterPro" id="IPR023753">
    <property type="entry name" value="FAD/NAD-binding_dom"/>
</dbReference>
<evidence type="ECO:0000259" key="2">
    <source>
        <dbReference type="Pfam" id="PF14691"/>
    </source>
</evidence>
<dbReference type="SUPFAM" id="SSF51971">
    <property type="entry name" value="Nucleotide-binding domain"/>
    <property type="match status" value="2"/>
</dbReference>
<sequence length="472" mass="51129">MANMEPKKTPAVEQDPMVRRNNFEEVSHGYTTYEMAKGEAERCLNCKNQPCVEGCPVNVRIPEFILKIRENKLAEAYGILRSTNSLPAICGRVCPQESQCEAKCVRGIKHEPVGIGRLERYVADWAMRPENSNKYEAPKAAPYNGKKVAVIGSGPAGLTCAGDLAKLGYKVTIFEALHTPGGVLVYGIPEFRLPKALVRKEIATVEALGVEIKTNMVIGRSLSLEELMEEEGFDAVFVGSGAGLPNFQKIPGENLNSVYSANEFLTRINLMKAYTFPQADTPVRVGKSVAVIGGGNVAMDAARCAKRLGAETVYIVYRRSEVEMPARVEEVHHAKEEGIIFKLLCNPTKILGDENGYVKAMECVEMELGEPDASGRRRPVVKKDSEFILNVETVVVAIGNSPNPLIKNTTPGLATEKWGGIVADEETGKTSKARVWAGGDAVTGAATVILAMGAGKKAAKDIDAFLQKKDKA</sequence>
<dbReference type="GO" id="GO:0004355">
    <property type="term" value="F:glutamate synthase (NADPH) activity"/>
    <property type="evidence" value="ECO:0007669"/>
    <property type="project" value="UniProtKB-EC"/>
</dbReference>
<dbReference type="InterPro" id="IPR028261">
    <property type="entry name" value="DPD_II"/>
</dbReference>
<dbReference type="GO" id="GO:0051536">
    <property type="term" value="F:iron-sulfur cluster binding"/>
    <property type="evidence" value="ECO:0007669"/>
    <property type="project" value="InterPro"/>
</dbReference>
<dbReference type="EC" id="1.4.1.13" evidence="3"/>
<protein>
    <submittedName>
        <fullName evidence="3">Glutamate synthase [NADPH] small chain</fullName>
        <ecNumber evidence="3">1.4.1.13</ecNumber>
    </submittedName>
</protein>
<proteinExistence type="predicted"/>
<dbReference type="InterPro" id="IPR036188">
    <property type="entry name" value="FAD/NAD-bd_sf"/>
</dbReference>
<dbReference type="Pfam" id="PF14691">
    <property type="entry name" value="Fer4_20"/>
    <property type="match status" value="1"/>
</dbReference>
<feature type="domain" description="Dihydroprymidine dehydrogenase" evidence="2">
    <location>
        <begin position="19"/>
        <end position="128"/>
    </location>
</feature>
<accession>A0A644X4M9</accession>
<name>A0A644X4M9_9ZZZZ</name>
<dbReference type="Gene3D" id="3.50.50.60">
    <property type="entry name" value="FAD/NAD(P)-binding domain"/>
    <property type="match status" value="2"/>
</dbReference>
<dbReference type="Gene3D" id="1.10.1060.10">
    <property type="entry name" value="Alpha-helical ferredoxin"/>
    <property type="match status" value="1"/>
</dbReference>
<dbReference type="PRINTS" id="PR00419">
    <property type="entry name" value="ADXRDTASE"/>
</dbReference>
<evidence type="ECO:0000259" key="1">
    <source>
        <dbReference type="Pfam" id="PF07992"/>
    </source>
</evidence>
<organism evidence="3">
    <name type="scientific">bioreactor metagenome</name>
    <dbReference type="NCBI Taxonomy" id="1076179"/>
    <lineage>
        <taxon>unclassified sequences</taxon>
        <taxon>metagenomes</taxon>
        <taxon>ecological metagenomes</taxon>
    </lineage>
</organism>
<dbReference type="InterPro" id="IPR009051">
    <property type="entry name" value="Helical_ferredxn"/>
</dbReference>
<dbReference type="InterPro" id="IPR006004">
    <property type="entry name" value="SudA-like"/>
</dbReference>
<feature type="domain" description="FAD/NAD(P)-binding" evidence="1">
    <location>
        <begin position="146"/>
        <end position="455"/>
    </location>
</feature>
<keyword evidence="3" id="KW-0560">Oxidoreductase</keyword>
<comment type="caution">
    <text evidence="3">The sequence shown here is derived from an EMBL/GenBank/DDBJ whole genome shotgun (WGS) entry which is preliminary data.</text>
</comment>
<dbReference type="NCBIfam" id="TIGR01316">
    <property type="entry name" value="gltA"/>
    <property type="match status" value="1"/>
</dbReference>
<dbReference type="Pfam" id="PF07992">
    <property type="entry name" value="Pyr_redox_2"/>
    <property type="match status" value="1"/>
</dbReference>